<feature type="region of interest" description="Disordered" evidence="1">
    <location>
        <begin position="374"/>
        <end position="409"/>
    </location>
</feature>
<protein>
    <submittedName>
        <fullName evidence="2">Uncharacterized protein</fullName>
    </submittedName>
</protein>
<dbReference type="RefSeq" id="XP_009171194.1">
    <property type="nucleotide sequence ID" value="XM_009172930.1"/>
</dbReference>
<gene>
    <name evidence="2" type="ORF">T265_14283</name>
</gene>
<evidence type="ECO:0000313" key="2">
    <source>
        <dbReference type="EMBL" id="KER25069.1"/>
    </source>
</evidence>
<feature type="region of interest" description="Disordered" evidence="1">
    <location>
        <begin position="1"/>
        <end position="33"/>
    </location>
</feature>
<dbReference type="KEGG" id="ovi:T265_14283"/>
<keyword evidence="3" id="KW-1185">Reference proteome</keyword>
<dbReference type="EMBL" id="KL596788">
    <property type="protein sequence ID" value="KER25069.1"/>
    <property type="molecule type" value="Genomic_DNA"/>
</dbReference>
<name>A0A075ABN8_OPIVI</name>
<proteinExistence type="predicted"/>
<feature type="region of interest" description="Disordered" evidence="1">
    <location>
        <begin position="288"/>
        <end position="307"/>
    </location>
</feature>
<evidence type="ECO:0000313" key="3">
    <source>
        <dbReference type="Proteomes" id="UP000054324"/>
    </source>
</evidence>
<dbReference type="Proteomes" id="UP000054324">
    <property type="component" value="Unassembled WGS sequence"/>
</dbReference>
<dbReference type="OrthoDB" id="10062823at2759"/>
<evidence type="ECO:0000256" key="1">
    <source>
        <dbReference type="SAM" id="MobiDB-lite"/>
    </source>
</evidence>
<feature type="compositionally biased region" description="Low complexity" evidence="1">
    <location>
        <begin position="379"/>
        <end position="396"/>
    </location>
</feature>
<organism evidence="2 3">
    <name type="scientific">Opisthorchis viverrini</name>
    <name type="common">Southeast Asian liver fluke</name>
    <dbReference type="NCBI Taxonomy" id="6198"/>
    <lineage>
        <taxon>Eukaryota</taxon>
        <taxon>Metazoa</taxon>
        <taxon>Spiralia</taxon>
        <taxon>Lophotrochozoa</taxon>
        <taxon>Platyhelminthes</taxon>
        <taxon>Trematoda</taxon>
        <taxon>Digenea</taxon>
        <taxon>Opisthorchiida</taxon>
        <taxon>Opisthorchiata</taxon>
        <taxon>Opisthorchiidae</taxon>
        <taxon>Opisthorchis</taxon>
    </lineage>
</organism>
<reference evidence="2 3" key="1">
    <citation type="submission" date="2013-11" db="EMBL/GenBank/DDBJ databases">
        <title>Opisthorchis viverrini - life in the bile duct.</title>
        <authorList>
            <person name="Young N.D."/>
            <person name="Nagarajan N."/>
            <person name="Lin S.J."/>
            <person name="Korhonen P.K."/>
            <person name="Jex A.R."/>
            <person name="Hall R.S."/>
            <person name="Safavi-Hemami H."/>
            <person name="Kaewkong W."/>
            <person name="Bertrand D."/>
            <person name="Gao S."/>
            <person name="Seet Q."/>
            <person name="Wongkham S."/>
            <person name="Teh B.T."/>
            <person name="Wongkham C."/>
            <person name="Intapan P.M."/>
            <person name="Maleewong W."/>
            <person name="Yang X."/>
            <person name="Hu M."/>
            <person name="Wang Z."/>
            <person name="Hofmann A."/>
            <person name="Sternberg P.W."/>
            <person name="Tan P."/>
            <person name="Wang J."/>
            <person name="Gasser R.B."/>
        </authorList>
    </citation>
    <scope>NUCLEOTIDE SEQUENCE [LARGE SCALE GENOMIC DNA]</scope>
</reference>
<accession>A0A075ABN8</accession>
<dbReference type="AlphaFoldDB" id="A0A075ABN8"/>
<sequence length="409" mass="45351">GPQKPYNPCFPDQAERKNRRPINYTPQPNDLKRDIHHGTFQKLKHVRPMMARYCHTQFDSTPATVPFLLPNEPTFLCGSLTRTITTTFIPTCWTSRLNLTTFVPSSSLTPALNFPTTVQPLGVSPKQPACPYLWRQRCCLPSRKDGYKRSLPKTAHYDRQRLTVTSGALSNTVAIVLKPESFVLLKRHPAALGMKQQCIIPCAIGLGKFSAAEQRGSRSASETFPHTDDIALHGADPFKIQTILNNLNNSLSGRSDSRRQTLNARNLLRPSPPLDVDQRDNAPAICRASQPRTKARSRSSAVDQVRQSPSNKLLKITDCISLNTMVCIPCIVIPAVLWILHRLLYPLILFLFPGLKERFPFLCPGAAASAEMTKEKAAGPHATTTTTAAVVEGTGADEAPKEEKKRKNE</sequence>
<feature type="non-terminal residue" evidence="2">
    <location>
        <position position="1"/>
    </location>
</feature>
<dbReference type="GeneID" id="20328449"/>
<feature type="compositionally biased region" description="Basic and acidic residues" evidence="1">
    <location>
        <begin position="398"/>
        <end position="409"/>
    </location>
</feature>
<feature type="compositionally biased region" description="Polar residues" evidence="1">
    <location>
        <begin position="298"/>
        <end position="307"/>
    </location>
</feature>
<dbReference type="CTD" id="20328449"/>